<keyword evidence="1" id="KW-0413">Isomerase</keyword>
<name>A0ACB4V5Q3_9GAMM</name>
<evidence type="ECO:0000313" key="1">
    <source>
        <dbReference type="EMBL" id="ERJ18995.1"/>
    </source>
</evidence>
<comment type="caution">
    <text evidence="1">The sequence shown here is derived from an EMBL/GenBank/DDBJ whole genome shotgun (WGS) entry which is preliminary data.</text>
</comment>
<gene>
    <name evidence="1" type="primary">pgi</name>
    <name evidence="1" type="ORF">SSPSH_002077</name>
</gene>
<dbReference type="EC" id="5.3.1.9" evidence="1"/>
<organism evidence="1 2">
    <name type="scientific">Salinisphaera shabanensis E1L3A</name>
    <dbReference type="NCBI Taxonomy" id="1033802"/>
    <lineage>
        <taxon>Bacteria</taxon>
        <taxon>Pseudomonadati</taxon>
        <taxon>Pseudomonadota</taxon>
        <taxon>Gammaproteobacteria</taxon>
        <taxon>Salinisphaerales</taxon>
        <taxon>Salinisphaeraceae</taxon>
        <taxon>Salinisphaera</taxon>
    </lineage>
</organism>
<proteinExistence type="predicted"/>
<evidence type="ECO:0000313" key="2">
    <source>
        <dbReference type="Proteomes" id="UP000006242"/>
    </source>
</evidence>
<reference evidence="1 2" key="2">
    <citation type="journal article" date="2013" name="PLoS ONE">
        <title>INDIGO - INtegrated Data Warehouse of MIcrobial GenOmes with Examples from the Red Sea Extremophiles.</title>
        <authorList>
            <person name="Alam I."/>
            <person name="Antunes A."/>
            <person name="Kamau A.A."/>
            <person name="Ba Alawi W."/>
            <person name="Kalkatawi M."/>
            <person name="Stingl U."/>
            <person name="Bajic V.B."/>
        </authorList>
    </citation>
    <scope>NUCLEOTIDE SEQUENCE [LARGE SCALE GENOMIC DNA]</scope>
    <source>
        <strain evidence="1 2">E1L3A</strain>
    </source>
</reference>
<dbReference type="EMBL" id="AFNV02000013">
    <property type="protein sequence ID" value="ERJ18995.1"/>
    <property type="molecule type" value="Genomic_DNA"/>
</dbReference>
<dbReference type="Proteomes" id="UP000006242">
    <property type="component" value="Unassembled WGS sequence"/>
</dbReference>
<protein>
    <submittedName>
        <fullName evidence="1">Glucose-6-phosphate isomerase protein</fullName>
        <ecNumber evidence="1">5.3.1.9</ecNumber>
    </submittedName>
</protein>
<sequence>MPAKLVSDIRQKPAWRELGRLAAQMQRARVDSMFEHDPRRAERFTLEAAGITLDYSKQRIDQAVMQALSRLAESQHFHAAREALFSGAPINNSEGRAAWHIALRRPADAPLYDEVHTVRAEMAAFVDDVRRGRWTGYTGAPISDVVNIGIGGSDLGPRLVCDALASLRQRIHCHFVANVDPADLDDTLMRMDPERTLFVVTSKSFTTAETLANAQVARQWLLDNGASEADIASHFVAVSTNSQAVSAFGIDRMFGFWDWVGGRFSLWSAVGISIALGLGMEVFDELLAGAYAMDEHFLQAPLEENLPATLGLVGVWNNNFLGLPSHVVVPYAQRLAALPAYLQQLEMESNGKSVTRGGEPSRIETVPTVWGSVGTNAQHAFFQMLHQGVLAADVDFVLPLSNPDAAGDERERQRVANCIAQAEALMCGRDNQALVDELTSQGASGFALEQLLAARRFDGNRPSSTIVMDRLDARHLGALLAAYEHKVFVQGVLWDINSFDQWGVELGKTMAGQLLGELDGGVDAVDHDASTAALMNRVRRAWNEHD</sequence>
<reference evidence="1 2" key="1">
    <citation type="journal article" date="2011" name="J. Bacteriol.">
        <title>Genome sequence of Salinisphaera shabanensis, a gammaproteobacterium from the harsh, variable environment of the brine-seawater interface of the Shaban Deep in the Red Sea.</title>
        <authorList>
            <person name="Antunes A."/>
            <person name="Alam I."/>
            <person name="Bajic V.B."/>
            <person name="Stingl U."/>
        </authorList>
    </citation>
    <scope>NUCLEOTIDE SEQUENCE [LARGE SCALE GENOMIC DNA]</scope>
    <source>
        <strain evidence="1 2">E1L3A</strain>
    </source>
</reference>
<accession>A0ACB4V5Q3</accession>
<keyword evidence="2" id="KW-1185">Reference proteome</keyword>